<evidence type="ECO:0000313" key="1">
    <source>
        <dbReference type="EMBL" id="JAH08500.1"/>
    </source>
</evidence>
<proteinExistence type="predicted"/>
<name>A0A0E9PWN2_ANGAN</name>
<reference evidence="1" key="2">
    <citation type="journal article" date="2015" name="Fish Shellfish Immunol.">
        <title>Early steps in the European eel (Anguilla anguilla)-Vibrio vulnificus interaction in the gills: Role of the RtxA13 toxin.</title>
        <authorList>
            <person name="Callol A."/>
            <person name="Pajuelo D."/>
            <person name="Ebbesson L."/>
            <person name="Teles M."/>
            <person name="MacKenzie S."/>
            <person name="Amaro C."/>
        </authorList>
    </citation>
    <scope>NUCLEOTIDE SEQUENCE</scope>
</reference>
<dbReference type="AlphaFoldDB" id="A0A0E9PWN2"/>
<dbReference type="EMBL" id="GBXM01100077">
    <property type="protein sequence ID" value="JAH08500.1"/>
    <property type="molecule type" value="Transcribed_RNA"/>
</dbReference>
<organism evidence="1">
    <name type="scientific">Anguilla anguilla</name>
    <name type="common">European freshwater eel</name>
    <name type="synonym">Muraena anguilla</name>
    <dbReference type="NCBI Taxonomy" id="7936"/>
    <lineage>
        <taxon>Eukaryota</taxon>
        <taxon>Metazoa</taxon>
        <taxon>Chordata</taxon>
        <taxon>Craniata</taxon>
        <taxon>Vertebrata</taxon>
        <taxon>Euteleostomi</taxon>
        <taxon>Actinopterygii</taxon>
        <taxon>Neopterygii</taxon>
        <taxon>Teleostei</taxon>
        <taxon>Anguilliformes</taxon>
        <taxon>Anguillidae</taxon>
        <taxon>Anguilla</taxon>
    </lineage>
</organism>
<reference evidence="1" key="1">
    <citation type="submission" date="2014-11" db="EMBL/GenBank/DDBJ databases">
        <authorList>
            <person name="Amaro Gonzalez C."/>
        </authorList>
    </citation>
    <scope>NUCLEOTIDE SEQUENCE</scope>
</reference>
<sequence>MAPDLYFSLVRGGCVV</sequence>
<protein>
    <submittedName>
        <fullName evidence="1">Uncharacterized protein</fullName>
    </submittedName>
</protein>
<accession>A0A0E9PWN2</accession>